<dbReference type="GO" id="GO:0007268">
    <property type="term" value="P:chemical synaptic transmission"/>
    <property type="evidence" value="ECO:0007669"/>
    <property type="project" value="InterPro"/>
</dbReference>
<dbReference type="Pfam" id="PF05824">
    <property type="entry name" value="Pro-MCH"/>
    <property type="match status" value="1"/>
</dbReference>
<keyword evidence="4" id="KW-1185">Reference proteome</keyword>
<dbReference type="PANTHER" id="PTHR12091:SF0">
    <property type="entry name" value="PRO-MCH"/>
    <property type="match status" value="1"/>
</dbReference>
<accession>A0A452GJR7</accession>
<dbReference type="GO" id="GO:0045202">
    <property type="term" value="C:synapse"/>
    <property type="evidence" value="ECO:0007669"/>
    <property type="project" value="GOC"/>
</dbReference>
<evidence type="ECO:0000256" key="1">
    <source>
        <dbReference type="ARBA" id="ARBA00022729"/>
    </source>
</evidence>
<evidence type="ECO:0000313" key="3">
    <source>
        <dbReference type="Ensembl" id="ENSGAGP00000001917.1"/>
    </source>
</evidence>
<evidence type="ECO:0000256" key="2">
    <source>
        <dbReference type="SAM" id="Phobius"/>
    </source>
</evidence>
<reference evidence="3" key="2">
    <citation type="submission" date="2025-08" db="UniProtKB">
        <authorList>
            <consortium name="Ensembl"/>
        </authorList>
    </citation>
    <scope>IDENTIFICATION</scope>
</reference>
<dbReference type="AlphaFoldDB" id="A0A452GJR7"/>
<proteinExistence type="predicted"/>
<dbReference type="GO" id="GO:0030354">
    <property type="term" value="F:melanin-concentrating hormone activity"/>
    <property type="evidence" value="ECO:0007669"/>
    <property type="project" value="InterPro"/>
</dbReference>
<keyword evidence="1" id="KW-0732">Signal</keyword>
<reference evidence="4" key="1">
    <citation type="journal article" date="2017" name="PLoS ONE">
        <title>The Agassiz's desert tortoise genome provides a resource for the conservation of a threatened species.</title>
        <authorList>
            <person name="Tollis M."/>
            <person name="DeNardo D.F."/>
            <person name="Cornelius J.A."/>
            <person name="Dolby G.A."/>
            <person name="Edwards T."/>
            <person name="Henen B.T."/>
            <person name="Karl A.E."/>
            <person name="Murphy R.W."/>
            <person name="Kusumi K."/>
        </authorList>
    </citation>
    <scope>NUCLEOTIDE SEQUENCE [LARGE SCALE GENOMIC DNA]</scope>
</reference>
<keyword evidence="2" id="KW-0472">Membrane</keyword>
<dbReference type="PRINTS" id="PR01641">
    <property type="entry name" value="PROMCHFAMILY"/>
</dbReference>
<protein>
    <submittedName>
        <fullName evidence="3">Uncharacterized protein</fullName>
    </submittedName>
</protein>
<dbReference type="InterPro" id="IPR005456">
    <property type="entry name" value="Prepro-melanin_conc_hormone"/>
</dbReference>
<reference evidence="3" key="3">
    <citation type="submission" date="2025-09" db="UniProtKB">
        <authorList>
            <consortium name="Ensembl"/>
        </authorList>
    </citation>
    <scope>IDENTIFICATION</scope>
</reference>
<keyword evidence="2" id="KW-0812">Transmembrane</keyword>
<feature type="transmembrane region" description="Helical" evidence="2">
    <location>
        <begin position="12"/>
        <end position="32"/>
    </location>
</feature>
<dbReference type="Proteomes" id="UP000291020">
    <property type="component" value="Unassembled WGS sequence"/>
</dbReference>
<organism evidence="3 4">
    <name type="scientific">Gopherus agassizii</name>
    <name type="common">Agassiz's desert tortoise</name>
    <dbReference type="NCBI Taxonomy" id="38772"/>
    <lineage>
        <taxon>Eukaryota</taxon>
        <taxon>Metazoa</taxon>
        <taxon>Chordata</taxon>
        <taxon>Craniata</taxon>
        <taxon>Vertebrata</taxon>
        <taxon>Euteleostomi</taxon>
        <taxon>Archelosauria</taxon>
        <taxon>Testudinata</taxon>
        <taxon>Testudines</taxon>
        <taxon>Cryptodira</taxon>
        <taxon>Durocryptodira</taxon>
        <taxon>Testudinoidea</taxon>
        <taxon>Testudinidae</taxon>
        <taxon>Gopherus</taxon>
    </lineage>
</organism>
<dbReference type="STRING" id="38772.ENSGAGP00000001917"/>
<evidence type="ECO:0000313" key="4">
    <source>
        <dbReference type="Proteomes" id="UP000291020"/>
    </source>
</evidence>
<dbReference type="Ensembl" id="ENSGAGT00000002177.1">
    <property type="protein sequence ID" value="ENSGAGP00000001917.1"/>
    <property type="gene ID" value="ENSGAGG00000001536.1"/>
</dbReference>
<dbReference type="PANTHER" id="PTHR12091">
    <property type="entry name" value="MELANIN-CONCENTRATING HORMONE"/>
    <property type="match status" value="1"/>
</dbReference>
<name>A0A452GJR7_9SAUR</name>
<sequence length="177" mass="20387">MALQVLFKRMHISSYMLILIFSLFSQGFLLSISKSMRKVDDDDDMILNALNIGKALWNGGKTEKTETTPTLERYKMEDSSFLDEEEDRNPKFLNIGSKHNFISYGSPLNLGIKQLPYLALKGSMAFPADTEIQTIESIQERRETGDEENSAKFPIGRRDFDMLRCMLGRVYRPCWQV</sequence>
<keyword evidence="2" id="KW-1133">Transmembrane helix</keyword>
<dbReference type="GO" id="GO:0031777">
    <property type="term" value="F:type 1 melanin-concentrating hormone receptor binding"/>
    <property type="evidence" value="ECO:0007669"/>
    <property type="project" value="TreeGrafter"/>
</dbReference>